<dbReference type="SUPFAM" id="SSF51197">
    <property type="entry name" value="Clavaminate synthase-like"/>
    <property type="match status" value="1"/>
</dbReference>
<keyword evidence="2" id="KW-1185">Reference proteome</keyword>
<proteinExistence type="predicted"/>
<accession>A0A7U3ZM07</accession>
<dbReference type="Gene3D" id="2.60.120.620">
    <property type="entry name" value="q2cbj1_9rhob like domain"/>
    <property type="match status" value="1"/>
</dbReference>
<evidence type="ECO:0000313" key="1">
    <source>
        <dbReference type="EMBL" id="AEI49686.1"/>
    </source>
</evidence>
<reference evidence="2" key="1">
    <citation type="submission" date="2011-06" db="EMBL/GenBank/DDBJ databases">
        <title>The complete genome of chromosome of Runella slithyformis DSM 19594.</title>
        <authorList>
            <consortium name="US DOE Joint Genome Institute (JGI-PGF)"/>
            <person name="Lucas S."/>
            <person name="Han J."/>
            <person name="Lapidus A."/>
            <person name="Bruce D."/>
            <person name="Goodwin L."/>
            <person name="Pitluck S."/>
            <person name="Peters L."/>
            <person name="Kyrpides N."/>
            <person name="Mavromatis K."/>
            <person name="Ivanova N."/>
            <person name="Ovchinnikova G."/>
            <person name="Zhang X."/>
            <person name="Misra M."/>
            <person name="Detter J.C."/>
            <person name="Tapia R."/>
            <person name="Han C."/>
            <person name="Land M."/>
            <person name="Hauser L."/>
            <person name="Markowitz V."/>
            <person name="Cheng J.-F."/>
            <person name="Hugenholtz P."/>
            <person name="Woyke T."/>
            <person name="Wu D."/>
            <person name="Tindall B."/>
            <person name="Faehrich R."/>
            <person name="Brambilla E."/>
            <person name="Klenk H.-P."/>
            <person name="Eisen J.A."/>
        </authorList>
    </citation>
    <scope>NUCLEOTIDE SEQUENCE [LARGE SCALE GENOMIC DNA]</scope>
    <source>
        <strain evidence="2">ATCC 29530 / DSM 19594 / LMG 11500 / NCIMB 11436 / LSU 4</strain>
    </source>
</reference>
<dbReference type="InterPro" id="IPR008775">
    <property type="entry name" value="Phytyl_CoA_dOase-like"/>
</dbReference>
<gene>
    <name evidence="1" type="ordered locus">Runsl_3313</name>
</gene>
<organism evidence="1 2">
    <name type="scientific">Runella slithyformis (strain ATCC 29530 / DSM 19594 / LMG 11500 / NCIMB 11436 / LSU 4)</name>
    <dbReference type="NCBI Taxonomy" id="761193"/>
    <lineage>
        <taxon>Bacteria</taxon>
        <taxon>Pseudomonadati</taxon>
        <taxon>Bacteroidota</taxon>
        <taxon>Cytophagia</taxon>
        <taxon>Cytophagales</taxon>
        <taxon>Spirosomataceae</taxon>
        <taxon>Runella</taxon>
    </lineage>
</organism>
<evidence type="ECO:0000313" key="2">
    <source>
        <dbReference type="Proteomes" id="UP000000493"/>
    </source>
</evidence>
<sequence>MEFTKEHLETYHRDGYVVVRNFFTQEEVELLYRIAVRDDVLSKKSYDRTDASGLKTKLALWYSLDDSLYSKFARSERIVNGVEQILGGRAAHYHSKLMQKEPKTGGAWEWHQDYGYWYKNNGFLFPEMLSVLTALTPATKENGCLQMIRGSHKMGRVEHGFAGEQVGADMEKVNEALKIMPLDYLEMEAGDTAFFHCNTLHASAANLSDKPRWSIITAYNLASNKPYKDVHTSSYTPIEPFTGNLPDEKAVSITDDAEFLVK</sequence>
<dbReference type="PANTHER" id="PTHR20883:SF51">
    <property type="entry name" value="PHYTANOYL-COA HYDROXYLASE"/>
    <property type="match status" value="1"/>
</dbReference>
<dbReference type="PANTHER" id="PTHR20883">
    <property type="entry name" value="PHYTANOYL-COA DIOXYGENASE DOMAIN CONTAINING 1"/>
    <property type="match status" value="1"/>
</dbReference>
<dbReference type="RefSeq" id="WP_013928991.1">
    <property type="nucleotide sequence ID" value="NC_015703.1"/>
</dbReference>
<dbReference type="EMBL" id="CP002859">
    <property type="protein sequence ID" value="AEI49686.1"/>
    <property type="molecule type" value="Genomic_DNA"/>
</dbReference>
<dbReference type="GO" id="GO:0016706">
    <property type="term" value="F:2-oxoglutarate-dependent dioxygenase activity"/>
    <property type="evidence" value="ECO:0007669"/>
    <property type="project" value="UniProtKB-ARBA"/>
</dbReference>
<name>A0A7U3ZM07_RUNSL</name>
<keyword evidence="1" id="KW-0223">Dioxygenase</keyword>
<dbReference type="KEGG" id="rsi:Runsl_3313"/>
<dbReference type="Proteomes" id="UP000000493">
    <property type="component" value="Chromosome"/>
</dbReference>
<dbReference type="AlphaFoldDB" id="A0A7U3ZM07"/>
<keyword evidence="1" id="KW-0560">Oxidoreductase</keyword>
<dbReference type="GO" id="GO:0005506">
    <property type="term" value="F:iron ion binding"/>
    <property type="evidence" value="ECO:0007669"/>
    <property type="project" value="UniProtKB-ARBA"/>
</dbReference>
<protein>
    <submittedName>
        <fullName evidence="1">Phytanoyl-CoA dioxygenase</fullName>
    </submittedName>
</protein>
<reference evidence="1 2" key="2">
    <citation type="journal article" date="2012" name="Stand. Genomic Sci.">
        <title>Complete genome sequence of the aquatic bacterium Runella slithyformis type strain (LSU 4(T)).</title>
        <authorList>
            <person name="Copeland A."/>
            <person name="Zhang X."/>
            <person name="Misra M."/>
            <person name="Lapidus A."/>
            <person name="Nolan M."/>
            <person name="Lucas S."/>
            <person name="Deshpande S."/>
            <person name="Cheng J.F."/>
            <person name="Tapia R."/>
            <person name="Goodwin L.A."/>
            <person name="Pitluck S."/>
            <person name="Liolios K."/>
            <person name="Pagani I."/>
            <person name="Ivanova N."/>
            <person name="Mikhailova N."/>
            <person name="Pati A."/>
            <person name="Chen A."/>
            <person name="Palaniappan K."/>
            <person name="Land M."/>
            <person name="Hauser L."/>
            <person name="Pan C."/>
            <person name="Jeffries C.D."/>
            <person name="Detter J.C."/>
            <person name="Brambilla E.M."/>
            <person name="Rohde M."/>
            <person name="Djao O.D."/>
            <person name="Goker M."/>
            <person name="Sikorski J."/>
            <person name="Tindall B.J."/>
            <person name="Woyke T."/>
            <person name="Bristow J."/>
            <person name="Eisen J.A."/>
            <person name="Markowitz V."/>
            <person name="Hugenholtz P."/>
            <person name="Kyrpides N.C."/>
            <person name="Klenk H.P."/>
            <person name="Mavromatis K."/>
        </authorList>
    </citation>
    <scope>NUCLEOTIDE SEQUENCE [LARGE SCALE GENOMIC DNA]</scope>
    <source>
        <strain evidence="2">ATCC 29530 / DSM 19594 / LMG 11500 / NCIMB 11436 / LSU 4</strain>
    </source>
</reference>
<dbReference type="Pfam" id="PF05721">
    <property type="entry name" value="PhyH"/>
    <property type="match status" value="1"/>
</dbReference>